<keyword evidence="9" id="KW-0407">Ion channel</keyword>
<dbReference type="SUPFAM" id="SSF48403">
    <property type="entry name" value="Ankyrin repeat"/>
    <property type="match status" value="1"/>
</dbReference>
<evidence type="ECO:0000256" key="10">
    <source>
        <dbReference type="SAM" id="Coils"/>
    </source>
</evidence>
<reference evidence="13" key="1">
    <citation type="submission" date="2019-08" db="EMBL/GenBank/DDBJ databases">
        <title>The improved chromosome-level genome for the pearl oyster Pinctada fucata martensii using PacBio sequencing and Hi-C.</title>
        <authorList>
            <person name="Zheng Z."/>
        </authorList>
    </citation>
    <scope>NUCLEOTIDE SEQUENCE</scope>
    <source>
        <strain evidence="13">ZZ-2019</strain>
        <tissue evidence="13">Adductor muscle</tissue>
    </source>
</reference>
<accession>A0AA89C9D9</accession>
<evidence type="ECO:0000256" key="8">
    <source>
        <dbReference type="ARBA" id="ARBA00023136"/>
    </source>
</evidence>
<dbReference type="Proteomes" id="UP001186944">
    <property type="component" value="Unassembled WGS sequence"/>
</dbReference>
<feature type="transmembrane region" description="Helical" evidence="11">
    <location>
        <begin position="735"/>
        <end position="761"/>
    </location>
</feature>
<keyword evidence="3 11" id="KW-0812">Transmembrane</keyword>
<dbReference type="GO" id="GO:0005886">
    <property type="term" value="C:plasma membrane"/>
    <property type="evidence" value="ECO:0007669"/>
    <property type="project" value="TreeGrafter"/>
</dbReference>
<keyword evidence="8 11" id="KW-0472">Membrane</keyword>
<evidence type="ECO:0000256" key="9">
    <source>
        <dbReference type="ARBA" id="ARBA00023303"/>
    </source>
</evidence>
<evidence type="ECO:0000256" key="1">
    <source>
        <dbReference type="ARBA" id="ARBA00004141"/>
    </source>
</evidence>
<dbReference type="InterPro" id="IPR013555">
    <property type="entry name" value="TRP_dom"/>
</dbReference>
<proteinExistence type="predicted"/>
<keyword evidence="10" id="KW-0175">Coiled coil</keyword>
<organism evidence="13 14">
    <name type="scientific">Pinctada imbricata</name>
    <name type="common">Atlantic pearl-oyster</name>
    <name type="synonym">Pinctada martensii</name>
    <dbReference type="NCBI Taxonomy" id="66713"/>
    <lineage>
        <taxon>Eukaryota</taxon>
        <taxon>Metazoa</taxon>
        <taxon>Spiralia</taxon>
        <taxon>Lophotrochozoa</taxon>
        <taxon>Mollusca</taxon>
        <taxon>Bivalvia</taxon>
        <taxon>Autobranchia</taxon>
        <taxon>Pteriomorphia</taxon>
        <taxon>Pterioida</taxon>
        <taxon>Pterioidea</taxon>
        <taxon>Pteriidae</taxon>
        <taxon>Pinctada</taxon>
    </lineage>
</organism>
<sequence>MANRIRKPNIKLLTERLKPGLSEEERNFMTAAELGDDDIVKNLLSGGRVSVDRTDTQGRTVLDVAIESGQEELVSFLIAKVSHKTIHQGLLCAVENDRAEICEILLNHPIYQTTISQETEIKCTAELIVSPEEDRLRVPEEDSLRISRDDRTRLPRENGLRIPRDDGLRIRREDGLRVPRDDGLRVPRDDVERIQKEDGVRVPREEGLRVHKEDGSLSSKTSQMPCTNLEHMLKEALIKASIKNNFQIVRMIILKGAVLEMPHDYFCSCDECISEQEKDYMVFCNKRLDTFRALASPAYLALTEHDPIIASFRLSNKFSRLEVVETEHKNTYRELNDQVQEFTLELINQCRTSNEVRRILDSPREPSALEEEEENTAMFPLLSVALDMDQKKFVAHPKCQAQVSALWFSGLQKLRHLNRFEVLLMAIPLGMIVLPILSVVYIVAPWSKITLLLDTPSTRFLSYTCSYISFLALVIVGKLQFSNIWLSMGCEETESYAYVIIILIFLWIIGWIWEEMKQVFEAGAVDYFRSIWNVVDSLMLTFLLSSFTLDVVVPMRISRALKESPIPFNVSGETVMISMIPTCYTLMDGSGYFSHEATCGGATIALYAEWTPTWAPDPELISDIMFSVGIILSIARISFIMPANETFGTMLVSFRRTFGDLIKLFAMFLLILVSFSCGLAALYAAHQCQTLHFGGFRNTMFLLVWSLFGFGPGEAPDLNSDQPMSSLTNNSSRNGATVAFGYIIYGLYVFAALVVLMNLLIAVMSNTFQEVQDDRDVEWKFARTELWMTFIEPACPVAPPFNLIPTPKSICGVYRSFRSFVLSLCSKERIQLHRNKAFRHERKHPKRKRREDVICTLIRRYIEYAQREMTEGDENATEDKLRRLIERVSSKTEKRLTELQGQLKGVENHVHNVQKGGNEIKTMQDTEIELTQKLIDTQEQYQKLLKQRWQEGFKFREDRLQQIQSMREERRELLEKKKFMEALEMEDKIADVLEDADFIPKTTI</sequence>
<evidence type="ECO:0000313" key="13">
    <source>
        <dbReference type="EMBL" id="KAK3106625.1"/>
    </source>
</evidence>
<name>A0AA89C9D9_PINIB</name>
<evidence type="ECO:0000256" key="6">
    <source>
        <dbReference type="ARBA" id="ARBA00023043"/>
    </source>
</evidence>
<keyword evidence="4" id="KW-0677">Repeat</keyword>
<dbReference type="Pfam" id="PF08344">
    <property type="entry name" value="TRP_2"/>
    <property type="match status" value="1"/>
</dbReference>
<feature type="coiled-coil region" evidence="10">
    <location>
        <begin position="956"/>
        <end position="986"/>
    </location>
</feature>
<dbReference type="PANTHER" id="PTHR10117:SF54">
    <property type="entry name" value="TRANSIENT RECEPTOR POTENTIAL-GAMMA PROTEIN"/>
    <property type="match status" value="1"/>
</dbReference>
<evidence type="ECO:0000256" key="11">
    <source>
        <dbReference type="SAM" id="Phobius"/>
    </source>
</evidence>
<comment type="caution">
    <text evidence="13">The sequence shown here is derived from an EMBL/GenBank/DDBJ whole genome shotgun (WGS) entry which is preliminary data.</text>
</comment>
<feature type="transmembrane region" description="Helical" evidence="11">
    <location>
        <begin position="696"/>
        <end position="715"/>
    </location>
</feature>
<evidence type="ECO:0000256" key="5">
    <source>
        <dbReference type="ARBA" id="ARBA00022989"/>
    </source>
</evidence>
<dbReference type="InterPro" id="IPR002110">
    <property type="entry name" value="Ankyrin_rpt"/>
</dbReference>
<dbReference type="SMART" id="SM00248">
    <property type="entry name" value="ANK"/>
    <property type="match status" value="3"/>
</dbReference>
<dbReference type="PANTHER" id="PTHR10117">
    <property type="entry name" value="TRANSIENT RECEPTOR POTENTIAL CHANNEL"/>
    <property type="match status" value="1"/>
</dbReference>
<dbReference type="SMART" id="SM01420">
    <property type="entry name" value="TRP_2"/>
    <property type="match status" value="1"/>
</dbReference>
<dbReference type="GO" id="GO:0070679">
    <property type="term" value="F:inositol 1,4,5 trisphosphate binding"/>
    <property type="evidence" value="ECO:0007669"/>
    <property type="project" value="TreeGrafter"/>
</dbReference>
<feature type="transmembrane region" description="Helical" evidence="11">
    <location>
        <begin position="533"/>
        <end position="553"/>
    </location>
</feature>
<dbReference type="Pfam" id="PF00520">
    <property type="entry name" value="Ion_trans"/>
    <property type="match status" value="1"/>
</dbReference>
<gene>
    <name evidence="13" type="ORF">FSP39_023931</name>
</gene>
<dbReference type="Gene3D" id="1.25.40.20">
    <property type="entry name" value="Ankyrin repeat-containing domain"/>
    <property type="match status" value="1"/>
</dbReference>
<evidence type="ECO:0000256" key="4">
    <source>
        <dbReference type="ARBA" id="ARBA00022737"/>
    </source>
</evidence>
<dbReference type="GO" id="GO:0034703">
    <property type="term" value="C:cation channel complex"/>
    <property type="evidence" value="ECO:0007669"/>
    <property type="project" value="TreeGrafter"/>
</dbReference>
<dbReference type="EMBL" id="VSWD01000003">
    <property type="protein sequence ID" value="KAK3106625.1"/>
    <property type="molecule type" value="Genomic_DNA"/>
</dbReference>
<dbReference type="GO" id="GO:0051480">
    <property type="term" value="P:regulation of cytosolic calcium ion concentration"/>
    <property type="evidence" value="ECO:0007669"/>
    <property type="project" value="TreeGrafter"/>
</dbReference>
<feature type="transmembrane region" description="Helical" evidence="11">
    <location>
        <begin position="661"/>
        <end position="684"/>
    </location>
</feature>
<evidence type="ECO:0000256" key="3">
    <source>
        <dbReference type="ARBA" id="ARBA00022692"/>
    </source>
</evidence>
<dbReference type="Pfam" id="PF12796">
    <property type="entry name" value="Ank_2"/>
    <property type="match status" value="1"/>
</dbReference>
<dbReference type="GO" id="GO:0015279">
    <property type="term" value="F:store-operated calcium channel activity"/>
    <property type="evidence" value="ECO:0007669"/>
    <property type="project" value="TreeGrafter"/>
</dbReference>
<keyword evidence="7" id="KW-0406">Ion transport</keyword>
<comment type="subcellular location">
    <subcellularLocation>
        <location evidence="1">Membrane</location>
        <topology evidence="1">Multi-pass membrane protein</topology>
    </subcellularLocation>
</comment>
<feature type="transmembrane region" description="Helical" evidence="11">
    <location>
        <begin position="460"/>
        <end position="476"/>
    </location>
</feature>
<keyword evidence="14" id="KW-1185">Reference proteome</keyword>
<keyword evidence="5 11" id="KW-1133">Transmembrane helix</keyword>
<evidence type="ECO:0000256" key="7">
    <source>
        <dbReference type="ARBA" id="ARBA00023065"/>
    </source>
</evidence>
<dbReference type="AlphaFoldDB" id="A0AA89C9D9"/>
<dbReference type="InterPro" id="IPR036770">
    <property type="entry name" value="Ankyrin_rpt-contain_sf"/>
</dbReference>
<keyword evidence="2" id="KW-0813">Transport</keyword>
<evidence type="ECO:0000313" key="14">
    <source>
        <dbReference type="Proteomes" id="UP001186944"/>
    </source>
</evidence>
<dbReference type="InterPro" id="IPR002153">
    <property type="entry name" value="TRPC_channel"/>
</dbReference>
<evidence type="ECO:0000256" key="2">
    <source>
        <dbReference type="ARBA" id="ARBA00022448"/>
    </source>
</evidence>
<keyword evidence="6" id="KW-0040">ANK repeat</keyword>
<evidence type="ECO:0000259" key="12">
    <source>
        <dbReference type="SMART" id="SM01420"/>
    </source>
</evidence>
<feature type="transmembrane region" description="Helical" evidence="11">
    <location>
        <begin position="422"/>
        <end position="444"/>
    </location>
</feature>
<dbReference type="PRINTS" id="PR01097">
    <property type="entry name" value="TRNSRECEPTRP"/>
</dbReference>
<protein>
    <recommendedName>
        <fullName evidence="12">Transient receptor ion channel domain-containing protein</fullName>
    </recommendedName>
</protein>
<feature type="domain" description="Transient receptor ion channel" evidence="12">
    <location>
        <begin position="267"/>
        <end position="329"/>
    </location>
</feature>
<feature type="transmembrane region" description="Helical" evidence="11">
    <location>
        <begin position="496"/>
        <end position="513"/>
    </location>
</feature>
<dbReference type="InterPro" id="IPR005821">
    <property type="entry name" value="Ion_trans_dom"/>
</dbReference>